<dbReference type="InterPro" id="IPR041246">
    <property type="entry name" value="Bact_MG10"/>
</dbReference>
<evidence type="ECO:0000313" key="5">
    <source>
        <dbReference type="Proteomes" id="UP000229307"/>
    </source>
</evidence>
<feature type="domain" description="Alpha-2-macroglobulin bait region" evidence="2">
    <location>
        <begin position="786"/>
        <end position="941"/>
    </location>
</feature>
<comment type="caution">
    <text evidence="4">The sequence shown here is derived from an EMBL/GenBank/DDBJ whole genome shotgun (WGS) entry which is preliminary data.</text>
</comment>
<dbReference type="PANTHER" id="PTHR40094">
    <property type="entry name" value="ALPHA-2-MACROGLOBULIN HOMOLOG"/>
    <property type="match status" value="1"/>
</dbReference>
<comment type="similarity">
    <text evidence="1">Belongs to the protease inhibitor I39 (alpha-2-macroglobulin) family. Bacterial alpha-2-macroglobulin subfamily.</text>
</comment>
<dbReference type="SUPFAM" id="SSF48239">
    <property type="entry name" value="Terpenoid cyclases/Protein prenyltransferases"/>
    <property type="match status" value="1"/>
</dbReference>
<name>A0A2M7S4X8_9BACT</name>
<protein>
    <recommendedName>
        <fullName evidence="6">Alpha-2-macroglobulin domain-containing protein</fullName>
    </recommendedName>
</protein>
<dbReference type="Pfam" id="PF01835">
    <property type="entry name" value="MG2"/>
    <property type="match status" value="1"/>
</dbReference>
<dbReference type="EMBL" id="PFMR01000332">
    <property type="protein sequence ID" value="PIZ14577.1"/>
    <property type="molecule type" value="Genomic_DNA"/>
</dbReference>
<feature type="domain" description="Alpha-2-macroglobulin" evidence="3">
    <location>
        <begin position="1004"/>
        <end position="1093"/>
    </location>
</feature>
<organism evidence="4 5">
    <name type="scientific">Candidatus Desantisbacteria bacterium CG_4_10_14_0_8_um_filter_48_22</name>
    <dbReference type="NCBI Taxonomy" id="1974543"/>
    <lineage>
        <taxon>Bacteria</taxon>
        <taxon>Candidatus Desantisiibacteriota</taxon>
    </lineage>
</organism>
<gene>
    <name evidence="4" type="ORF">COY52_12050</name>
</gene>
<dbReference type="GO" id="GO:0004866">
    <property type="term" value="F:endopeptidase inhibitor activity"/>
    <property type="evidence" value="ECO:0007669"/>
    <property type="project" value="InterPro"/>
</dbReference>
<dbReference type="InterPro" id="IPR001599">
    <property type="entry name" value="Macroglobln_a2"/>
</dbReference>
<dbReference type="InterPro" id="IPR011625">
    <property type="entry name" value="A2M_N_BRD"/>
</dbReference>
<dbReference type="InterPro" id="IPR021868">
    <property type="entry name" value="Alpha_2_Macroglob_MG3"/>
</dbReference>
<dbReference type="Proteomes" id="UP000229307">
    <property type="component" value="Unassembled WGS sequence"/>
</dbReference>
<accession>A0A2M7S4X8</accession>
<dbReference type="CDD" id="cd02891">
    <property type="entry name" value="A2M_like"/>
    <property type="match status" value="1"/>
</dbReference>
<evidence type="ECO:0000313" key="4">
    <source>
        <dbReference type="EMBL" id="PIZ14577.1"/>
    </source>
</evidence>
<dbReference type="PANTHER" id="PTHR40094:SF1">
    <property type="entry name" value="UBIQUITIN DOMAIN-CONTAINING PROTEIN"/>
    <property type="match status" value="1"/>
</dbReference>
<dbReference type="InterPro" id="IPR008930">
    <property type="entry name" value="Terpenoid_cyclase/PrenylTrfase"/>
</dbReference>
<dbReference type="Pfam" id="PF00207">
    <property type="entry name" value="A2M"/>
    <property type="match status" value="1"/>
</dbReference>
<dbReference type="Pfam" id="PF11974">
    <property type="entry name" value="bMG3"/>
    <property type="match status" value="1"/>
</dbReference>
<dbReference type="InterPro" id="IPR051802">
    <property type="entry name" value="YfhM-like"/>
</dbReference>
<dbReference type="Gene3D" id="2.60.40.1930">
    <property type="match status" value="1"/>
</dbReference>
<sequence length="1700" mass="192163">MEKSWQWIPSPDRIAIIRHKEQFEIGAVYRMVLKKGLPGTAGNLGMADTYAFSFSTVNVFKYTGSRIMHTTPDLIWDLRPKFYFSNPVRMKDFVVHFHSEPKIKFAEWCKEGTHASAEIVPDFELQAANTYTIILDPDLQDEFGNRLGEEVKILLIVGNWLPRAIITPGFGIIESYMKHQYPLFCMNIGRIGLKMKGMAPDSIIPYFNYGYGWVYTRPLPVPEAFWSVNRIWDIKSPLNKGYTLPVETDEAANLDKQSTVLLLLDCLEENLSANNWYFGSRRYQSAMLQITGMGISAKFSPYSNLVFVTRLLDSVPLPKAKVEIRDKENRVLWTGLTDNNGVCITPGWKKLGLSIDPENPWQKPMQWVFVYRGINFAFINSEWESGIFPWRFHVNYDWYNAPQDMAGYVYTEKGIYRPGETVHIKCCVREKEDRAWNIPSGCTMVMRITDSRGEEFLKRKVNLSGFGSFSEDVKIPQAAALGYYTIKIRFPKEKPGEQEKPWDDWREANYVAGTFRVAEYRPAQFEVNARVSKDSYVFGDTASGKIEGRYLFGASMSGCNVRWNIFRNRSYYEPPGHKGYYFQGNWWTDEGSGAREGLITQGSGVLDSLGTVDVNFRLDGRNYSGTARYMLEGTVQDLDRQQITGRAGTTVHRGTYYIGVKPSSTFLEKGDPVKLQIIACDINGETIAGRELRLNLVHSEWCSTYRAEVGGRYHWVTEKKDTIEDTRFITTALIPAEVDLKPDSIGYYIVRVEGNDERGNPVKSGCYFYITGSGYTAWERNNDDIIELVADSQKYKPGDTAKVLVKSPYESCSALVTLEREGIIDNWVTKLYGSADRIEIKLTEDHLPNVFVSVLLLQGRAGEKKLSEEGEDVGKPSFKIGYANLLVDPGTKHLQIDVKTNRKDYRPGDEVRAEVKVKDALGRGIESEISLAAVDEGVLSLIGYRTPDPFPAFYGPRPLSVKTVEMRAGIVGQRNYGEKGEDRGGGGGLGMAGFDIRKKFEACAYWNPSIITDGSGSAAVKFRLPDNLTTFRIMAVAGTKDSLFGSGDSKIKTNKPLMLRSAFPRFARLGDEFEAGAVVHNYTGKGGTVTLAVSAEGIKLKSGAVRTFYLANNEGAEIRYPFGADRIGRAVFTFKAVLDSEKDAVSISIPLNLPKPTESVGLFGSTTGEQREWIEIPEDFIPGVGGVTFTAASTAMVDLAKCSEYLFNYPYGCLEQRLSRVLPMILFGKVVDAFKLPGLVERDYHQVIQEDLNKMVSFQLPNGGMAAWVDSAYDNPYISAYALFAMHKARQEGYRVDERMMQKTKDYLINVLRNKANRSYYPYSRVCWNYTDCFILQALATCGIYEPALAEYLYNYRSELPYFALAMLWKAIVIGKGNQNMAQVLRQMIDNGMKIDSTTAHFEEPDREGLGWVFHSNTRTTAAVLQAFLEMDKAHPAAEKMARWLLQARKRGVWRSTQENLYVFWALATYFERYESETPDFTAGIKVEQKEMLSDIFKGRSLKTNRKIIPLENFTKGKTLPMLYTCKGKGRFYFGTWLTYAPKKEIPAKDEGFSVQRLVETMDGKPADLAKVKAGTMLRIRIIVSTTRDRNYVVVDDPIPGGFEPVDTTLKTESRLEGFQSRSEDRFGNRRWWGSFNRSELYDDRVVIFADYMNAGVHNYSYLVRATTYGGFRAPATKAEEMYAPEVFGYGTAYNVTIVK</sequence>
<evidence type="ECO:0008006" key="6">
    <source>
        <dbReference type="Google" id="ProtNLM"/>
    </source>
</evidence>
<evidence type="ECO:0000259" key="3">
    <source>
        <dbReference type="SMART" id="SM01360"/>
    </source>
</evidence>
<proteinExistence type="inferred from homology"/>
<dbReference type="InterPro" id="IPR002890">
    <property type="entry name" value="MG2"/>
</dbReference>
<evidence type="ECO:0000259" key="2">
    <source>
        <dbReference type="SMART" id="SM01359"/>
    </source>
</evidence>
<reference evidence="5" key="1">
    <citation type="submission" date="2017-09" db="EMBL/GenBank/DDBJ databases">
        <title>Depth-based differentiation of microbial function through sediment-hosted aquifers and enrichment of novel symbionts in the deep terrestrial subsurface.</title>
        <authorList>
            <person name="Probst A.J."/>
            <person name="Ladd B."/>
            <person name="Jarett J.K."/>
            <person name="Geller-Mcgrath D.E."/>
            <person name="Sieber C.M.K."/>
            <person name="Emerson J.B."/>
            <person name="Anantharaman K."/>
            <person name="Thomas B.C."/>
            <person name="Malmstrom R."/>
            <person name="Stieglmeier M."/>
            <person name="Klingl A."/>
            <person name="Woyke T."/>
            <person name="Ryan C.M."/>
            <person name="Banfield J.F."/>
        </authorList>
    </citation>
    <scope>NUCLEOTIDE SEQUENCE [LARGE SCALE GENOMIC DNA]</scope>
</reference>
<evidence type="ECO:0000256" key="1">
    <source>
        <dbReference type="ARBA" id="ARBA00010556"/>
    </source>
</evidence>
<dbReference type="Pfam" id="PF07703">
    <property type="entry name" value="A2M_BRD"/>
    <property type="match status" value="1"/>
</dbReference>
<dbReference type="SMART" id="SM01359">
    <property type="entry name" value="A2M_N_2"/>
    <property type="match status" value="1"/>
</dbReference>
<dbReference type="Gene3D" id="1.50.10.20">
    <property type="match status" value="1"/>
</dbReference>
<dbReference type="SMART" id="SM01360">
    <property type="entry name" value="A2M"/>
    <property type="match status" value="1"/>
</dbReference>
<dbReference type="Pfam" id="PF17973">
    <property type="entry name" value="bMG10"/>
    <property type="match status" value="1"/>
</dbReference>